<dbReference type="Proteomes" id="UP000242188">
    <property type="component" value="Unassembled WGS sequence"/>
</dbReference>
<sequence>MYYIPFHPQIGCWNWGSYEARKIYHTPKPAYSRGRMRVTSLLSLPVPGMRVTSLLSVPVPGVRGLYTRRNGGMGFTLPLLLFTCFSLCSGSFTNAEWLCKTTTLTYSRRLLHVLRHASSFCPN</sequence>
<comment type="caution">
    <text evidence="1">The sequence shown here is derived from an EMBL/GenBank/DDBJ whole genome shotgun (WGS) entry which is preliminary data.</text>
</comment>
<keyword evidence="2" id="KW-1185">Reference proteome</keyword>
<evidence type="ECO:0000313" key="2">
    <source>
        <dbReference type="Proteomes" id="UP000242188"/>
    </source>
</evidence>
<proteinExistence type="predicted"/>
<protein>
    <submittedName>
        <fullName evidence="1">Uncharacterized protein</fullName>
    </submittedName>
</protein>
<dbReference type="AlphaFoldDB" id="A0A210R443"/>
<evidence type="ECO:0000313" key="1">
    <source>
        <dbReference type="EMBL" id="OWF55752.1"/>
    </source>
</evidence>
<organism evidence="1 2">
    <name type="scientific">Mizuhopecten yessoensis</name>
    <name type="common">Japanese scallop</name>
    <name type="synonym">Patinopecten yessoensis</name>
    <dbReference type="NCBI Taxonomy" id="6573"/>
    <lineage>
        <taxon>Eukaryota</taxon>
        <taxon>Metazoa</taxon>
        <taxon>Spiralia</taxon>
        <taxon>Lophotrochozoa</taxon>
        <taxon>Mollusca</taxon>
        <taxon>Bivalvia</taxon>
        <taxon>Autobranchia</taxon>
        <taxon>Pteriomorphia</taxon>
        <taxon>Pectinida</taxon>
        <taxon>Pectinoidea</taxon>
        <taxon>Pectinidae</taxon>
        <taxon>Mizuhopecten</taxon>
    </lineage>
</organism>
<name>A0A210R443_MIZYE</name>
<accession>A0A210R443</accession>
<reference evidence="1 2" key="1">
    <citation type="journal article" date="2017" name="Nat. Ecol. Evol.">
        <title>Scallop genome provides insights into evolution of bilaterian karyotype and development.</title>
        <authorList>
            <person name="Wang S."/>
            <person name="Zhang J."/>
            <person name="Jiao W."/>
            <person name="Li J."/>
            <person name="Xun X."/>
            <person name="Sun Y."/>
            <person name="Guo X."/>
            <person name="Huan P."/>
            <person name="Dong B."/>
            <person name="Zhang L."/>
            <person name="Hu X."/>
            <person name="Sun X."/>
            <person name="Wang J."/>
            <person name="Zhao C."/>
            <person name="Wang Y."/>
            <person name="Wang D."/>
            <person name="Huang X."/>
            <person name="Wang R."/>
            <person name="Lv J."/>
            <person name="Li Y."/>
            <person name="Zhang Z."/>
            <person name="Liu B."/>
            <person name="Lu W."/>
            <person name="Hui Y."/>
            <person name="Liang J."/>
            <person name="Zhou Z."/>
            <person name="Hou R."/>
            <person name="Li X."/>
            <person name="Liu Y."/>
            <person name="Li H."/>
            <person name="Ning X."/>
            <person name="Lin Y."/>
            <person name="Zhao L."/>
            <person name="Xing Q."/>
            <person name="Dou J."/>
            <person name="Li Y."/>
            <person name="Mao J."/>
            <person name="Guo H."/>
            <person name="Dou H."/>
            <person name="Li T."/>
            <person name="Mu C."/>
            <person name="Jiang W."/>
            <person name="Fu Q."/>
            <person name="Fu X."/>
            <person name="Miao Y."/>
            <person name="Liu J."/>
            <person name="Yu Q."/>
            <person name="Li R."/>
            <person name="Liao H."/>
            <person name="Li X."/>
            <person name="Kong Y."/>
            <person name="Jiang Z."/>
            <person name="Chourrout D."/>
            <person name="Li R."/>
            <person name="Bao Z."/>
        </authorList>
    </citation>
    <scope>NUCLEOTIDE SEQUENCE [LARGE SCALE GENOMIC DNA]</scope>
    <source>
        <strain evidence="1 2">PY_sf001</strain>
    </source>
</reference>
<gene>
    <name evidence="1" type="ORF">KP79_PYT14711</name>
</gene>
<dbReference type="EMBL" id="NEDP02000497">
    <property type="protein sequence ID" value="OWF55752.1"/>
    <property type="molecule type" value="Genomic_DNA"/>
</dbReference>